<dbReference type="SUPFAM" id="SSF55073">
    <property type="entry name" value="Nucleotide cyclase"/>
    <property type="match status" value="1"/>
</dbReference>
<dbReference type="Pfam" id="PF02743">
    <property type="entry name" value="dCache_1"/>
    <property type="match status" value="1"/>
</dbReference>
<evidence type="ECO:0000256" key="8">
    <source>
        <dbReference type="ARBA" id="ARBA00022777"/>
    </source>
</evidence>
<comment type="subcellular location">
    <subcellularLocation>
        <location evidence="2">Cell membrane</location>
        <topology evidence="2">Multi-pass membrane protein</topology>
    </subcellularLocation>
</comment>
<proteinExistence type="predicted"/>
<accession>R8B0Y6</accession>
<reference evidence="18 19" key="1">
    <citation type="journal article" date="2013" name="Genome Announc.">
        <title>Draft Genome Sequence of the Moderately Halophilic Bacterium Marinobacter lipolyticus Strain SM19.</title>
        <authorList>
            <person name="Papke R.T."/>
            <person name="de la Haba R.R."/>
            <person name="Infante-Dominguez C."/>
            <person name="Perez D."/>
            <person name="Sanchez-Porro C."/>
            <person name="Lapierre P."/>
            <person name="Ventosa A."/>
        </authorList>
    </citation>
    <scope>NUCLEOTIDE SEQUENCE [LARGE SCALE GENOMIC DNA]</scope>
    <source>
        <strain evidence="18 19">SM19</strain>
    </source>
</reference>
<dbReference type="RefSeq" id="WP_012138323.1">
    <property type="nucleotide sequence ID" value="NZ_KE007325.1"/>
</dbReference>
<dbReference type="InterPro" id="IPR013767">
    <property type="entry name" value="PAS_fold"/>
</dbReference>
<dbReference type="InterPro" id="IPR029787">
    <property type="entry name" value="Nucleotide_cyclase"/>
</dbReference>
<dbReference type="NCBIfam" id="TIGR00229">
    <property type="entry name" value="sensory_box"/>
    <property type="match status" value="1"/>
</dbReference>
<comment type="caution">
    <text evidence="18">The sequence shown here is derived from an EMBL/GenBank/DDBJ whole genome shotgun (WGS) entry which is preliminary data.</text>
</comment>
<dbReference type="InterPro" id="IPR052155">
    <property type="entry name" value="Biofilm_reg_signaling"/>
</dbReference>
<dbReference type="SUPFAM" id="SSF55785">
    <property type="entry name" value="PYP-like sensor domain (PAS domain)"/>
    <property type="match status" value="2"/>
</dbReference>
<keyword evidence="19" id="KW-1185">Reference proteome</keyword>
<dbReference type="CDD" id="cd00130">
    <property type="entry name" value="PAS"/>
    <property type="match status" value="2"/>
</dbReference>
<dbReference type="Gene3D" id="3.30.450.20">
    <property type="entry name" value="PAS domain"/>
    <property type="match status" value="3"/>
</dbReference>
<gene>
    <name evidence="18" type="ORF">MARLIPOL_11386</name>
</gene>
<dbReference type="CDD" id="cd12914">
    <property type="entry name" value="PDC1_DGC_like"/>
    <property type="match status" value="1"/>
</dbReference>
<feature type="domain" description="HAMP" evidence="16">
    <location>
        <begin position="308"/>
        <end position="360"/>
    </location>
</feature>
<evidence type="ECO:0000256" key="4">
    <source>
        <dbReference type="ARBA" id="ARBA00022553"/>
    </source>
</evidence>
<evidence type="ECO:0000256" key="7">
    <source>
        <dbReference type="ARBA" id="ARBA00022741"/>
    </source>
</evidence>
<keyword evidence="10 13" id="KW-1133">Transmembrane helix</keyword>
<evidence type="ECO:0000259" key="14">
    <source>
        <dbReference type="PROSITE" id="PS50112"/>
    </source>
</evidence>
<dbReference type="Gene3D" id="3.30.70.270">
    <property type="match status" value="1"/>
</dbReference>
<evidence type="ECO:0000256" key="5">
    <source>
        <dbReference type="ARBA" id="ARBA00022679"/>
    </source>
</evidence>
<dbReference type="PROSITE" id="PS50113">
    <property type="entry name" value="PAC"/>
    <property type="match status" value="1"/>
</dbReference>
<keyword evidence="6 13" id="KW-0812">Transmembrane</keyword>
<dbReference type="GO" id="GO:0005524">
    <property type="term" value="F:ATP binding"/>
    <property type="evidence" value="ECO:0007669"/>
    <property type="project" value="UniProtKB-KW"/>
</dbReference>
<dbReference type="HOGENOM" id="CLU_024861_0_0_6"/>
<dbReference type="PROSITE" id="PS50885">
    <property type="entry name" value="HAMP"/>
    <property type="match status" value="1"/>
</dbReference>
<dbReference type="CDD" id="cd01949">
    <property type="entry name" value="GGDEF"/>
    <property type="match status" value="1"/>
</dbReference>
<keyword evidence="12 13" id="KW-0472">Membrane</keyword>
<dbReference type="NCBIfam" id="TIGR00254">
    <property type="entry name" value="GGDEF"/>
    <property type="match status" value="1"/>
</dbReference>
<keyword evidence="7" id="KW-0547">Nucleotide-binding</keyword>
<dbReference type="PATRIC" id="fig|1318628.3.peg.2273"/>
<dbReference type="EMBL" id="ASAD01000011">
    <property type="protein sequence ID" value="EON92222.1"/>
    <property type="molecule type" value="Genomic_DNA"/>
</dbReference>
<evidence type="ECO:0000256" key="6">
    <source>
        <dbReference type="ARBA" id="ARBA00022692"/>
    </source>
</evidence>
<evidence type="ECO:0000256" key="11">
    <source>
        <dbReference type="ARBA" id="ARBA00023012"/>
    </source>
</evidence>
<evidence type="ECO:0000259" key="17">
    <source>
        <dbReference type="PROSITE" id="PS50887"/>
    </source>
</evidence>
<keyword evidence="5" id="KW-0808">Transferase</keyword>
<dbReference type="GO" id="GO:0016301">
    <property type="term" value="F:kinase activity"/>
    <property type="evidence" value="ECO:0007669"/>
    <property type="project" value="UniProtKB-KW"/>
</dbReference>
<dbReference type="InterPro" id="IPR033479">
    <property type="entry name" value="dCache_1"/>
</dbReference>
<dbReference type="eggNOG" id="COG2199">
    <property type="taxonomic scope" value="Bacteria"/>
</dbReference>
<organism evidence="18 19">
    <name type="scientific">Marinobacter lipolyticus SM19</name>
    <dbReference type="NCBI Taxonomy" id="1318628"/>
    <lineage>
        <taxon>Bacteria</taxon>
        <taxon>Pseudomonadati</taxon>
        <taxon>Pseudomonadota</taxon>
        <taxon>Gammaproteobacteria</taxon>
        <taxon>Pseudomonadales</taxon>
        <taxon>Marinobacteraceae</taxon>
        <taxon>Marinobacter</taxon>
    </lineage>
</organism>
<evidence type="ECO:0000256" key="10">
    <source>
        <dbReference type="ARBA" id="ARBA00022989"/>
    </source>
</evidence>
<keyword evidence="9" id="KW-0067">ATP-binding</keyword>
<dbReference type="InterPro" id="IPR043128">
    <property type="entry name" value="Rev_trsase/Diguanyl_cyclase"/>
</dbReference>
<keyword evidence="3" id="KW-1003">Cell membrane</keyword>
<dbReference type="PROSITE" id="PS50887">
    <property type="entry name" value="GGDEF"/>
    <property type="match status" value="1"/>
</dbReference>
<dbReference type="PANTHER" id="PTHR44757:SF2">
    <property type="entry name" value="BIOFILM ARCHITECTURE MAINTENANCE PROTEIN MBAA"/>
    <property type="match status" value="1"/>
</dbReference>
<evidence type="ECO:0000256" key="12">
    <source>
        <dbReference type="ARBA" id="ARBA00023136"/>
    </source>
</evidence>
<comment type="cofactor">
    <cofactor evidence="1">
        <name>Mg(2+)</name>
        <dbReference type="ChEBI" id="CHEBI:18420"/>
    </cofactor>
</comment>
<evidence type="ECO:0000259" key="16">
    <source>
        <dbReference type="PROSITE" id="PS50885"/>
    </source>
</evidence>
<evidence type="ECO:0000256" key="13">
    <source>
        <dbReference type="SAM" id="Phobius"/>
    </source>
</evidence>
<dbReference type="GO" id="GO:0000160">
    <property type="term" value="P:phosphorelay signal transduction system"/>
    <property type="evidence" value="ECO:0007669"/>
    <property type="project" value="UniProtKB-KW"/>
</dbReference>
<dbReference type="PROSITE" id="PS50112">
    <property type="entry name" value="PAS"/>
    <property type="match status" value="1"/>
</dbReference>
<dbReference type="FunFam" id="3.30.70.270:FF:000001">
    <property type="entry name" value="Diguanylate cyclase domain protein"/>
    <property type="match status" value="1"/>
</dbReference>
<evidence type="ECO:0000259" key="15">
    <source>
        <dbReference type="PROSITE" id="PS50113"/>
    </source>
</evidence>
<feature type="domain" description="PAC" evidence="15">
    <location>
        <begin position="438"/>
        <end position="490"/>
    </location>
</feature>
<name>R8B0Y6_9GAMM</name>
<dbReference type="InterPro" id="IPR029151">
    <property type="entry name" value="Sensor-like_sf"/>
</dbReference>
<dbReference type="GO" id="GO:0006355">
    <property type="term" value="P:regulation of DNA-templated transcription"/>
    <property type="evidence" value="ECO:0007669"/>
    <property type="project" value="InterPro"/>
</dbReference>
<keyword evidence="4" id="KW-0597">Phosphoprotein</keyword>
<dbReference type="CDD" id="cd18774">
    <property type="entry name" value="PDC2_HK_sensor"/>
    <property type="match status" value="1"/>
</dbReference>
<feature type="domain" description="PAS" evidence="14">
    <location>
        <begin position="365"/>
        <end position="435"/>
    </location>
</feature>
<sequence>MLIKRWLGSLVNRAVAFVILVILLSALVVTVAGTLVSQSELENQAKNEVVTIANLVAGELDDKLEQRLAVLADIADGLSMREDILQIRATILLRREIALRHLFDAFYLIGADGRILAEYPEAYAQKGRDVSGREYFRRTARQLTPVVSRPFRSFYQNEPAIMITAPVFDHNRQFIGIIAGGILLDADNFMGDVGRVRIGESGYVSVATQGGITLANGRTGAVIEPVPASSSALQQAMSGFEGVVATENGDGDKTIMAVKQMDQAPWFVAASWPAREAFAPAARLVDNLLWVLLAVIVTLAPFAFVMFRRLMTPMDVLGHQITERHLGVRTTPVDVTGVREIRQVAETFNTVMEERDEVLSSLAEREAFFRSLTQSAPIGIVQTDVLGRIEFVNPTFEKITNSGGNGLLHKYLIAGIHEDDREQALREWYSALRNHEVFRGRFRLLRGTSGGAIWADVMTAAIETPDKSLGTITVVRDITRELEVEQALREEQQRADSILAVLQEGVLMVDTGGVIRYANRAACSFIGDGENCENQNFFERTVIENEERQWQASDFLAGEDFESLYVTLRNARGQIFDIDLTMLHLRKGHDNERLVFVLRDDSERRRQEERLSWEATHDSLTQLLNRRAFSAALMKCLADVNEQASVSVLMLIDLDYFKPINDEGGHLLGDDLLKRLADLLKDSVRQSDTVARLGGDEFGIILPACGLNRAEVLAEKIRAGVQALRIERDGRSFGVTTSIGLTGLSPGDSGPREVVARADEGCYIAKAQGRNKVIVVPVPEH</sequence>
<evidence type="ECO:0000313" key="18">
    <source>
        <dbReference type="EMBL" id="EON92222.1"/>
    </source>
</evidence>
<dbReference type="InterPro" id="IPR000700">
    <property type="entry name" value="PAS-assoc_C"/>
</dbReference>
<keyword evidence="11" id="KW-0902">Two-component regulatory system</keyword>
<dbReference type="AlphaFoldDB" id="R8B0Y6"/>
<evidence type="ECO:0000256" key="2">
    <source>
        <dbReference type="ARBA" id="ARBA00004651"/>
    </source>
</evidence>
<evidence type="ECO:0000256" key="3">
    <source>
        <dbReference type="ARBA" id="ARBA00022475"/>
    </source>
</evidence>
<evidence type="ECO:0000313" key="19">
    <source>
        <dbReference type="Proteomes" id="UP000016540"/>
    </source>
</evidence>
<feature type="domain" description="GGDEF" evidence="17">
    <location>
        <begin position="645"/>
        <end position="778"/>
    </location>
</feature>
<evidence type="ECO:0000256" key="1">
    <source>
        <dbReference type="ARBA" id="ARBA00001946"/>
    </source>
</evidence>
<dbReference type="SMART" id="SM00267">
    <property type="entry name" value="GGDEF"/>
    <property type="match status" value="1"/>
</dbReference>
<dbReference type="InterPro" id="IPR000014">
    <property type="entry name" value="PAS"/>
</dbReference>
<feature type="transmembrane region" description="Helical" evidence="13">
    <location>
        <begin position="288"/>
        <end position="307"/>
    </location>
</feature>
<evidence type="ECO:0000256" key="9">
    <source>
        <dbReference type="ARBA" id="ARBA00022840"/>
    </source>
</evidence>
<dbReference type="STRING" id="1318628.MARLIPOL_11386"/>
<protein>
    <submittedName>
        <fullName evidence="18">PAS/PAC sensor-containing diguanylate cyclase/phosphodiesterase</fullName>
    </submittedName>
</protein>
<dbReference type="InterPro" id="IPR000160">
    <property type="entry name" value="GGDEF_dom"/>
</dbReference>
<dbReference type="InterPro" id="IPR035965">
    <property type="entry name" value="PAS-like_dom_sf"/>
</dbReference>
<dbReference type="eggNOG" id="COG4191">
    <property type="taxonomic scope" value="Bacteria"/>
</dbReference>
<dbReference type="PANTHER" id="PTHR44757">
    <property type="entry name" value="DIGUANYLATE CYCLASE DGCP"/>
    <property type="match status" value="1"/>
</dbReference>
<dbReference type="Pfam" id="PF00989">
    <property type="entry name" value="PAS"/>
    <property type="match status" value="2"/>
</dbReference>
<dbReference type="GO" id="GO:0005886">
    <property type="term" value="C:plasma membrane"/>
    <property type="evidence" value="ECO:0007669"/>
    <property type="project" value="UniProtKB-SubCell"/>
</dbReference>
<dbReference type="SUPFAM" id="SSF103190">
    <property type="entry name" value="Sensory domain-like"/>
    <property type="match status" value="1"/>
</dbReference>
<dbReference type="Pfam" id="PF00990">
    <property type="entry name" value="GGDEF"/>
    <property type="match status" value="1"/>
</dbReference>
<dbReference type="Proteomes" id="UP000016540">
    <property type="component" value="Unassembled WGS sequence"/>
</dbReference>
<dbReference type="SMART" id="SM00091">
    <property type="entry name" value="PAS"/>
    <property type="match status" value="2"/>
</dbReference>
<dbReference type="InterPro" id="IPR003660">
    <property type="entry name" value="HAMP_dom"/>
</dbReference>
<keyword evidence="8" id="KW-0418">Kinase</keyword>